<dbReference type="EMBL" id="JAHHUM010001420">
    <property type="protein sequence ID" value="KAK5612482.1"/>
    <property type="molecule type" value="Genomic_DNA"/>
</dbReference>
<protein>
    <submittedName>
        <fullName evidence="1">Uncharacterized protein</fullName>
    </submittedName>
</protein>
<accession>A0AAV9RUM7</accession>
<feature type="non-terminal residue" evidence="1">
    <location>
        <position position="119"/>
    </location>
</feature>
<evidence type="ECO:0000313" key="2">
    <source>
        <dbReference type="Proteomes" id="UP001311232"/>
    </source>
</evidence>
<reference evidence="1 2" key="1">
    <citation type="submission" date="2021-06" db="EMBL/GenBank/DDBJ databases">
        <authorList>
            <person name="Palmer J.M."/>
        </authorList>
    </citation>
    <scope>NUCLEOTIDE SEQUENCE [LARGE SCALE GENOMIC DNA]</scope>
    <source>
        <strain evidence="1 2">MEX-2019</strain>
        <tissue evidence="1">Muscle</tissue>
    </source>
</reference>
<comment type="caution">
    <text evidence="1">The sequence shown here is derived from an EMBL/GenBank/DDBJ whole genome shotgun (WGS) entry which is preliminary data.</text>
</comment>
<evidence type="ECO:0000313" key="1">
    <source>
        <dbReference type="EMBL" id="KAK5612482.1"/>
    </source>
</evidence>
<keyword evidence="2" id="KW-1185">Reference proteome</keyword>
<dbReference type="AlphaFoldDB" id="A0AAV9RUM7"/>
<dbReference type="Proteomes" id="UP001311232">
    <property type="component" value="Unassembled WGS sequence"/>
</dbReference>
<proteinExistence type="predicted"/>
<name>A0AAV9RUM7_9TELE</name>
<gene>
    <name evidence="1" type="ORF">CRENBAI_013663</name>
</gene>
<sequence>MEDEGLCRSLTVWRKWRGLTVLVREEGWEVWSSMQKFVPGRFSPGVQVAKSVDSVGERAGWQAQLVREGESVGSEQGVWHRPELQSELLGLVCLAGYVLRRMKMVSRTQTAYRTWGFQQ</sequence>
<organism evidence="1 2">
    <name type="scientific">Crenichthys baileyi</name>
    <name type="common">White River springfish</name>
    <dbReference type="NCBI Taxonomy" id="28760"/>
    <lineage>
        <taxon>Eukaryota</taxon>
        <taxon>Metazoa</taxon>
        <taxon>Chordata</taxon>
        <taxon>Craniata</taxon>
        <taxon>Vertebrata</taxon>
        <taxon>Euteleostomi</taxon>
        <taxon>Actinopterygii</taxon>
        <taxon>Neopterygii</taxon>
        <taxon>Teleostei</taxon>
        <taxon>Neoteleostei</taxon>
        <taxon>Acanthomorphata</taxon>
        <taxon>Ovalentaria</taxon>
        <taxon>Atherinomorphae</taxon>
        <taxon>Cyprinodontiformes</taxon>
        <taxon>Goodeidae</taxon>
        <taxon>Crenichthys</taxon>
    </lineage>
</organism>